<dbReference type="AlphaFoldDB" id="A0A914IAA1"/>
<evidence type="ECO:0000313" key="2">
    <source>
        <dbReference type="WBParaSite" id="Gr19_v10_g8129.t1"/>
    </source>
</evidence>
<evidence type="ECO:0000313" key="1">
    <source>
        <dbReference type="Proteomes" id="UP000887572"/>
    </source>
</evidence>
<protein>
    <submittedName>
        <fullName evidence="2">Uncharacterized protein</fullName>
    </submittedName>
</protein>
<keyword evidence="1" id="KW-1185">Reference proteome</keyword>
<dbReference type="WBParaSite" id="Gr19_v10_g8129.t1">
    <property type="protein sequence ID" value="Gr19_v10_g8129.t1"/>
    <property type="gene ID" value="Gr19_v10_g8129"/>
</dbReference>
<proteinExistence type="predicted"/>
<name>A0A914IAA1_GLORO</name>
<organism evidence="1 2">
    <name type="scientific">Globodera rostochiensis</name>
    <name type="common">Golden nematode worm</name>
    <name type="synonym">Heterodera rostochiensis</name>
    <dbReference type="NCBI Taxonomy" id="31243"/>
    <lineage>
        <taxon>Eukaryota</taxon>
        <taxon>Metazoa</taxon>
        <taxon>Ecdysozoa</taxon>
        <taxon>Nematoda</taxon>
        <taxon>Chromadorea</taxon>
        <taxon>Rhabditida</taxon>
        <taxon>Tylenchina</taxon>
        <taxon>Tylenchomorpha</taxon>
        <taxon>Tylenchoidea</taxon>
        <taxon>Heteroderidae</taxon>
        <taxon>Heteroderinae</taxon>
        <taxon>Globodera</taxon>
    </lineage>
</organism>
<accession>A0A914IAA1</accession>
<dbReference type="Proteomes" id="UP000887572">
    <property type="component" value="Unplaced"/>
</dbReference>
<sequence length="90" mass="10563">MPNMLASIQKIRVLRSTMFLHLPPTRTGNWIVQRQDVALQNSNVRQYSNTGILQIRLRVLVCPPRQRVAFSAFEFLKHSTFLKVVQWTRL</sequence>
<reference evidence="2" key="1">
    <citation type="submission" date="2022-11" db="UniProtKB">
        <authorList>
            <consortium name="WormBaseParasite"/>
        </authorList>
    </citation>
    <scope>IDENTIFICATION</scope>
</reference>